<keyword evidence="3" id="KW-1185">Reference proteome</keyword>
<evidence type="ECO:0000259" key="1">
    <source>
        <dbReference type="SMART" id="SM00852"/>
    </source>
</evidence>
<protein>
    <recommendedName>
        <fullName evidence="1">MoaB/Mog domain-containing protein</fullName>
    </recommendedName>
</protein>
<dbReference type="SMART" id="SM00852">
    <property type="entry name" value="MoCF_biosynth"/>
    <property type="match status" value="1"/>
</dbReference>
<dbReference type="PANTHER" id="PTHR47675:SF1">
    <property type="entry name" value="MOLYBDOPTERIN BINDING DOMAIN PROTEIN (AFU_ORTHOLOGUE AFUA_5G11210)"/>
    <property type="match status" value="1"/>
</dbReference>
<sequence>MVKVTAACIIIGDEVLNGKVVDTNSTFFAKYCFDHGIQLKEIATIGDDETQIVDTVRRLVKNYDFIISTGGIGPTHDDITYECMAKSFNLPCELDEECKERMRHKSDPEARLDADALKAHYQMATMPKGTNVKNYYVCDDLWVPICSISHKMYILPGIPQLFARMLKAFTPTLKKIYNLDKDPREYVRYFVRTHLTESQISKELKLIQDESTKVSEAIKIGSYPHFGMGFNTISILGEKKDDSYLKSIVNRVVNNLEGEVISSELENKFSNQES</sequence>
<evidence type="ECO:0000313" key="3">
    <source>
        <dbReference type="Proteomes" id="UP000501346"/>
    </source>
</evidence>
<dbReference type="GO" id="GO:0042726">
    <property type="term" value="P:flavin-containing compound metabolic process"/>
    <property type="evidence" value="ECO:0007669"/>
    <property type="project" value="TreeGrafter"/>
</dbReference>
<dbReference type="GO" id="GO:0047884">
    <property type="term" value="F:FAD diphosphatase activity"/>
    <property type="evidence" value="ECO:0007669"/>
    <property type="project" value="TreeGrafter"/>
</dbReference>
<dbReference type="Proteomes" id="UP000501346">
    <property type="component" value="Chromosome ScXIII"/>
</dbReference>
<evidence type="ECO:0000313" key="2">
    <source>
        <dbReference type="EMBL" id="QID81689.1"/>
    </source>
</evidence>
<gene>
    <name evidence="2" type="ORF">GRS66_004082</name>
</gene>
<dbReference type="InterPro" id="IPR036425">
    <property type="entry name" value="MoaB/Mog-like_dom_sf"/>
</dbReference>
<dbReference type="SUPFAM" id="SSF53218">
    <property type="entry name" value="Molybdenum cofactor biosynthesis proteins"/>
    <property type="match status" value="1"/>
</dbReference>
<dbReference type="Pfam" id="PF00994">
    <property type="entry name" value="MoCF_biosynth"/>
    <property type="match status" value="1"/>
</dbReference>
<feature type="domain" description="MoaB/Mog" evidence="1">
    <location>
        <begin position="7"/>
        <end position="176"/>
    </location>
</feature>
<proteinExistence type="predicted"/>
<dbReference type="Gene3D" id="3.40.980.10">
    <property type="entry name" value="MoaB/Mog-like domain"/>
    <property type="match status" value="1"/>
</dbReference>
<organism evidence="2 3">
    <name type="scientific">Saccharomyces pastorianus</name>
    <name type="common">Lager yeast</name>
    <name type="synonym">Saccharomyces cerevisiae x Saccharomyces eubayanus</name>
    <dbReference type="NCBI Taxonomy" id="27292"/>
    <lineage>
        <taxon>Eukaryota</taxon>
        <taxon>Fungi</taxon>
        <taxon>Dikarya</taxon>
        <taxon>Ascomycota</taxon>
        <taxon>Saccharomycotina</taxon>
        <taxon>Saccharomycetes</taxon>
        <taxon>Saccharomycetales</taxon>
        <taxon>Saccharomycetaceae</taxon>
        <taxon>Saccharomyces</taxon>
    </lineage>
</organism>
<dbReference type="FunFam" id="3.40.980.10:FF:000016">
    <property type="entry name" value="YMR178W-like protein"/>
    <property type="match status" value="1"/>
</dbReference>
<dbReference type="OrthoDB" id="448496at2759"/>
<name>A0A6C1DY73_SACPS</name>
<dbReference type="AlphaFoldDB" id="A0A6C1DY73"/>
<reference evidence="2 3" key="1">
    <citation type="journal article" date="2019" name="BMC Genomics">
        <title>Chromosome level assembly and comparative genome analysis confirm lager-brewing yeasts originated from a single hybridization.</title>
        <authorList>
            <person name="Salazar A.N."/>
            <person name="Gorter de Vries A.R."/>
            <person name="van den Broek M."/>
            <person name="Brouwers N."/>
            <person name="de la Torre Cortes P."/>
            <person name="Kuijpers N.G.A."/>
            <person name="Daran J.G."/>
            <person name="Abeel T."/>
        </authorList>
    </citation>
    <scope>NUCLEOTIDE SEQUENCE [LARGE SCALE GENOMIC DNA]</scope>
    <source>
        <strain evidence="2 3">CBS 1483</strain>
    </source>
</reference>
<accession>A0A6C1DY73</accession>
<dbReference type="InterPro" id="IPR001453">
    <property type="entry name" value="MoaB/Mog_dom"/>
</dbReference>
<dbReference type="EMBL" id="CP048994">
    <property type="protein sequence ID" value="QID81689.1"/>
    <property type="molecule type" value="Genomic_DNA"/>
</dbReference>
<dbReference type="PANTHER" id="PTHR47675">
    <property type="entry name" value="MOLYBDOPTERIN BINDING DOMAIN PROTEIN (AFU_ORTHOLOGUE AFUA_5G11210)"/>
    <property type="match status" value="1"/>
</dbReference>
<dbReference type="CDD" id="cd00885">
    <property type="entry name" value="cinA"/>
    <property type="match status" value="1"/>
</dbReference>